<evidence type="ECO:0000313" key="4">
    <source>
        <dbReference type="Proteomes" id="UP000467841"/>
    </source>
</evidence>
<feature type="region of interest" description="Disordered" evidence="2">
    <location>
        <begin position="283"/>
        <end position="330"/>
    </location>
</feature>
<feature type="region of interest" description="Disordered" evidence="2">
    <location>
        <begin position="38"/>
        <end position="62"/>
    </location>
</feature>
<name>A0A6D2L1L4_9BRAS</name>
<feature type="coiled-coil region" evidence="1">
    <location>
        <begin position="122"/>
        <end position="149"/>
    </location>
</feature>
<organism evidence="3 4">
    <name type="scientific">Microthlaspi erraticum</name>
    <dbReference type="NCBI Taxonomy" id="1685480"/>
    <lineage>
        <taxon>Eukaryota</taxon>
        <taxon>Viridiplantae</taxon>
        <taxon>Streptophyta</taxon>
        <taxon>Embryophyta</taxon>
        <taxon>Tracheophyta</taxon>
        <taxon>Spermatophyta</taxon>
        <taxon>Magnoliopsida</taxon>
        <taxon>eudicotyledons</taxon>
        <taxon>Gunneridae</taxon>
        <taxon>Pentapetalae</taxon>
        <taxon>rosids</taxon>
        <taxon>malvids</taxon>
        <taxon>Brassicales</taxon>
        <taxon>Brassicaceae</taxon>
        <taxon>Coluteocarpeae</taxon>
        <taxon>Microthlaspi</taxon>
    </lineage>
</organism>
<dbReference type="Proteomes" id="UP000467841">
    <property type="component" value="Unassembled WGS sequence"/>
</dbReference>
<feature type="coiled-coil region" evidence="1">
    <location>
        <begin position="216"/>
        <end position="257"/>
    </location>
</feature>
<reference evidence="3" key="1">
    <citation type="submission" date="2020-01" db="EMBL/GenBank/DDBJ databases">
        <authorList>
            <person name="Mishra B."/>
        </authorList>
    </citation>
    <scope>NUCLEOTIDE SEQUENCE [LARGE SCALE GENOMIC DNA]</scope>
</reference>
<comment type="caution">
    <text evidence="3">The sequence shown here is derived from an EMBL/GenBank/DDBJ whole genome shotgun (WGS) entry which is preliminary data.</text>
</comment>
<sequence length="330" mass="38439">MNHNTNIHFGNRTLIPHDLHGRSYQDPAVSIVPHPFPPNRAHPTFEGPSRDEHHYHHHQNRPPVYHQPPRPVLHSHHDHVLNRRRDSHFDAVLEGFMESQRRTSRDIETKLEFTRYELDGRLGELSTQIERVESRCLDMEEDLKKQGEAIEDNRRAIHFTKVSTKEMDNHLDEKISSLDNNLDGTTKSLNSITAVAHQAKREAQIRDLHISLDKRSQDIQRRARGLEDKVDGVSKEVKDLTTRLANLEEKVLTETKTTVPKQNYAAPVFTIRETDPRVIWDEEESRADQERATKANHWNKREDSTKRKNPYSKVFTTASHQGEEEDKIIT</sequence>
<keyword evidence="4" id="KW-1185">Reference proteome</keyword>
<accession>A0A6D2L1L4</accession>
<keyword evidence="1" id="KW-0175">Coiled coil</keyword>
<dbReference type="AlphaFoldDB" id="A0A6D2L1L4"/>
<dbReference type="EMBL" id="CACVBM020001784">
    <property type="protein sequence ID" value="CAA7059526.1"/>
    <property type="molecule type" value="Genomic_DNA"/>
</dbReference>
<proteinExistence type="predicted"/>
<gene>
    <name evidence="3" type="ORF">MERR_LOCUS46762</name>
</gene>
<protein>
    <submittedName>
        <fullName evidence="3">Uncharacterized protein</fullName>
    </submittedName>
</protein>
<evidence type="ECO:0000256" key="1">
    <source>
        <dbReference type="SAM" id="Coils"/>
    </source>
</evidence>
<evidence type="ECO:0000256" key="2">
    <source>
        <dbReference type="SAM" id="MobiDB-lite"/>
    </source>
</evidence>
<feature type="compositionally biased region" description="Basic and acidic residues" evidence="2">
    <location>
        <begin position="283"/>
        <end position="306"/>
    </location>
</feature>
<evidence type="ECO:0000313" key="3">
    <source>
        <dbReference type="EMBL" id="CAA7059526.1"/>
    </source>
</evidence>